<gene>
    <name evidence="1" type="ORF">Tci_636047</name>
</gene>
<proteinExistence type="predicted"/>
<dbReference type="AlphaFoldDB" id="A0A699K036"/>
<sequence>PGVQGFPGGEWGVVCRRRGLTEKWKREWQEKGCSVAGRMFNSVQ</sequence>
<protein>
    <submittedName>
        <fullName evidence="1">Uncharacterized protein</fullName>
    </submittedName>
</protein>
<feature type="non-terminal residue" evidence="1">
    <location>
        <position position="1"/>
    </location>
</feature>
<accession>A0A699K036</accession>
<organism evidence="1">
    <name type="scientific">Tanacetum cinerariifolium</name>
    <name type="common">Dalmatian daisy</name>
    <name type="synonym">Chrysanthemum cinerariifolium</name>
    <dbReference type="NCBI Taxonomy" id="118510"/>
    <lineage>
        <taxon>Eukaryota</taxon>
        <taxon>Viridiplantae</taxon>
        <taxon>Streptophyta</taxon>
        <taxon>Embryophyta</taxon>
        <taxon>Tracheophyta</taxon>
        <taxon>Spermatophyta</taxon>
        <taxon>Magnoliopsida</taxon>
        <taxon>eudicotyledons</taxon>
        <taxon>Gunneridae</taxon>
        <taxon>Pentapetalae</taxon>
        <taxon>asterids</taxon>
        <taxon>campanulids</taxon>
        <taxon>Asterales</taxon>
        <taxon>Asteraceae</taxon>
        <taxon>Asteroideae</taxon>
        <taxon>Anthemideae</taxon>
        <taxon>Anthemidinae</taxon>
        <taxon>Tanacetum</taxon>
    </lineage>
</organism>
<comment type="caution">
    <text evidence="1">The sequence shown here is derived from an EMBL/GenBank/DDBJ whole genome shotgun (WGS) entry which is preliminary data.</text>
</comment>
<evidence type="ECO:0000313" key="1">
    <source>
        <dbReference type="EMBL" id="GFA64075.1"/>
    </source>
</evidence>
<dbReference type="EMBL" id="BKCJ010460233">
    <property type="protein sequence ID" value="GFA64075.1"/>
    <property type="molecule type" value="Genomic_DNA"/>
</dbReference>
<name>A0A699K036_TANCI</name>
<reference evidence="1" key="1">
    <citation type="journal article" date="2019" name="Sci. Rep.">
        <title>Draft genome of Tanacetum cinerariifolium, the natural source of mosquito coil.</title>
        <authorList>
            <person name="Yamashiro T."/>
            <person name="Shiraishi A."/>
            <person name="Satake H."/>
            <person name="Nakayama K."/>
        </authorList>
    </citation>
    <scope>NUCLEOTIDE SEQUENCE</scope>
</reference>